<gene>
    <name evidence="1" type="ORF">CARN5_1794</name>
</gene>
<organism evidence="1">
    <name type="scientific">mine drainage metagenome</name>
    <dbReference type="NCBI Taxonomy" id="410659"/>
    <lineage>
        <taxon>unclassified sequences</taxon>
        <taxon>metagenomes</taxon>
        <taxon>ecological metagenomes</taxon>
    </lineage>
</organism>
<reference evidence="1" key="1">
    <citation type="submission" date="2009-10" db="EMBL/GenBank/DDBJ databases">
        <title>Diversity of trophic interactions inside an arsenic-rich microbial ecosystem.</title>
        <authorList>
            <person name="Bertin P.N."/>
            <person name="Heinrich-Salmeron A."/>
            <person name="Pelletier E."/>
            <person name="Goulhen-Chollet F."/>
            <person name="Arsene-Ploetze F."/>
            <person name="Gallien S."/>
            <person name="Calteau A."/>
            <person name="Vallenet D."/>
            <person name="Casiot C."/>
            <person name="Chane-Woon-Ming B."/>
            <person name="Giloteaux L."/>
            <person name="Barakat M."/>
            <person name="Bonnefoy V."/>
            <person name="Bruneel O."/>
            <person name="Chandler M."/>
            <person name="Cleiss J."/>
            <person name="Duran R."/>
            <person name="Elbaz-Poulichet F."/>
            <person name="Fonknechten N."/>
            <person name="Lauga B."/>
            <person name="Mornico D."/>
            <person name="Ortet P."/>
            <person name="Schaeffer C."/>
            <person name="Siguier P."/>
            <person name="Alexander Thil Smith A."/>
            <person name="Van Dorsselaer A."/>
            <person name="Weissenbach J."/>
            <person name="Medigue C."/>
            <person name="Le Paslier D."/>
        </authorList>
    </citation>
    <scope>NUCLEOTIDE SEQUENCE</scope>
</reference>
<proteinExistence type="predicted"/>
<accession>E6QC25</accession>
<evidence type="ECO:0000313" key="1">
    <source>
        <dbReference type="EMBL" id="CBI04751.1"/>
    </source>
</evidence>
<protein>
    <submittedName>
        <fullName evidence="1">Uncharacterized protein</fullName>
    </submittedName>
</protein>
<comment type="caution">
    <text evidence="1">The sequence shown here is derived from an EMBL/GenBank/DDBJ whole genome shotgun (WGS) entry which is preliminary data.</text>
</comment>
<sequence>MYAASPCGPLKFQGLAGAGARRLIPGVVLYTLPLNLVAASQRGADLAVSAVALLLIGLWVDNLNGVIAKILDDGYVVNWVRNINGTCYVDIYYVSHIGRKFSHDL</sequence>
<name>E6QC25_9ZZZZ</name>
<dbReference type="EMBL" id="CABP01000082">
    <property type="protein sequence ID" value="CBI04751.1"/>
    <property type="molecule type" value="Genomic_DNA"/>
</dbReference>
<dbReference type="AlphaFoldDB" id="E6QC25"/>